<keyword evidence="2" id="KW-1185">Reference proteome</keyword>
<organism evidence="1 2">
    <name type="scientific">Dendrobium thyrsiflorum</name>
    <name type="common">Pinecone-like raceme dendrobium</name>
    <name type="synonym">Orchid</name>
    <dbReference type="NCBI Taxonomy" id="117978"/>
    <lineage>
        <taxon>Eukaryota</taxon>
        <taxon>Viridiplantae</taxon>
        <taxon>Streptophyta</taxon>
        <taxon>Embryophyta</taxon>
        <taxon>Tracheophyta</taxon>
        <taxon>Spermatophyta</taxon>
        <taxon>Magnoliopsida</taxon>
        <taxon>Liliopsida</taxon>
        <taxon>Asparagales</taxon>
        <taxon>Orchidaceae</taxon>
        <taxon>Epidendroideae</taxon>
        <taxon>Malaxideae</taxon>
        <taxon>Dendrobiinae</taxon>
        <taxon>Dendrobium</taxon>
    </lineage>
</organism>
<accession>A0ABD0VFD3</accession>
<evidence type="ECO:0000313" key="1">
    <source>
        <dbReference type="EMBL" id="KAL0921341.1"/>
    </source>
</evidence>
<protein>
    <submittedName>
        <fullName evidence="1">Uncharacterized protein</fullName>
    </submittedName>
</protein>
<proteinExistence type="predicted"/>
<evidence type="ECO:0000313" key="2">
    <source>
        <dbReference type="Proteomes" id="UP001552299"/>
    </source>
</evidence>
<gene>
    <name evidence="1" type="ORF">M5K25_008404</name>
</gene>
<dbReference type="AlphaFoldDB" id="A0ABD0VFD3"/>
<reference evidence="1 2" key="1">
    <citation type="journal article" date="2024" name="Plant Biotechnol. J.">
        <title>Dendrobium thyrsiflorum genome and its molecular insights into genes involved in important horticultural traits.</title>
        <authorList>
            <person name="Chen B."/>
            <person name="Wang J.Y."/>
            <person name="Zheng P.J."/>
            <person name="Li K.L."/>
            <person name="Liang Y.M."/>
            <person name="Chen X.F."/>
            <person name="Zhang C."/>
            <person name="Zhao X."/>
            <person name="He X."/>
            <person name="Zhang G.Q."/>
            <person name="Liu Z.J."/>
            <person name="Xu Q."/>
        </authorList>
    </citation>
    <scope>NUCLEOTIDE SEQUENCE [LARGE SCALE GENOMIC DNA]</scope>
    <source>
        <strain evidence="1">GZMU011</strain>
    </source>
</reference>
<sequence>MALMQASVIEIMSLPSGSCRREENRESETVQCRLLKISSKWSARGSGRPLAVGVIIYNSRKFQWLTLLSHHYSSPPYFFLLILSHLRRLLRNTFFLLFSYHFLVMEEGKHASCVAEGEESGSGGPVAAQFICCSFEQFNHLPHEALQRHARRNEKKQKMGLVWEFGRLAFLL</sequence>
<comment type="caution">
    <text evidence="1">The sequence shown here is derived from an EMBL/GenBank/DDBJ whole genome shotgun (WGS) entry which is preliminary data.</text>
</comment>
<name>A0ABD0VFD3_DENTH</name>
<dbReference type="EMBL" id="JANQDX010000007">
    <property type="protein sequence ID" value="KAL0921341.1"/>
    <property type="molecule type" value="Genomic_DNA"/>
</dbReference>
<dbReference type="Proteomes" id="UP001552299">
    <property type="component" value="Unassembled WGS sequence"/>
</dbReference>